<dbReference type="NCBIfam" id="TIGR01868">
    <property type="entry name" value="casD_Cas5e"/>
    <property type="match status" value="1"/>
</dbReference>
<accession>A0A5T8BEG1</accession>
<dbReference type="Gene3D" id="3.30.70.2660">
    <property type="match status" value="1"/>
</dbReference>
<keyword evidence="1" id="KW-0051">Antiviral defense</keyword>
<dbReference type="AlphaFoldDB" id="A0A5T8BEG1"/>
<dbReference type="GO" id="GO:0003723">
    <property type="term" value="F:RNA binding"/>
    <property type="evidence" value="ECO:0007669"/>
    <property type="project" value="InterPro"/>
</dbReference>
<dbReference type="GO" id="GO:0051607">
    <property type="term" value="P:defense response to virus"/>
    <property type="evidence" value="ECO:0007669"/>
    <property type="project" value="UniProtKB-KW"/>
</dbReference>
<dbReference type="InterPro" id="IPR013422">
    <property type="entry name" value="CRISPR-assoc_prot_Cas5_N"/>
</dbReference>
<protein>
    <submittedName>
        <fullName evidence="2">Type I-E CRISPR-associated protein Cas5/CasD</fullName>
    </submittedName>
</protein>
<dbReference type="InterPro" id="IPR021124">
    <property type="entry name" value="CRISPR-assoc_prot_Cas5"/>
</dbReference>
<dbReference type="EMBL" id="AAGFSO010000030">
    <property type="protein sequence ID" value="EBN4403119.1"/>
    <property type="molecule type" value="Genomic_DNA"/>
</dbReference>
<evidence type="ECO:0000313" key="3">
    <source>
        <dbReference type="EMBL" id="EDJ5915478.1"/>
    </source>
</evidence>
<dbReference type="CDD" id="cd09645">
    <property type="entry name" value="Cas5_I-E"/>
    <property type="match status" value="1"/>
</dbReference>
<dbReference type="InterPro" id="IPR010147">
    <property type="entry name" value="CRISPR-assoc_prot_CasD"/>
</dbReference>
<dbReference type="GO" id="GO:0043571">
    <property type="term" value="P:maintenance of CRISPR repeat elements"/>
    <property type="evidence" value="ECO:0007669"/>
    <property type="project" value="InterPro"/>
</dbReference>
<organism evidence="2">
    <name type="scientific">Salmonella enterica</name>
    <name type="common">Salmonella choleraesuis</name>
    <dbReference type="NCBI Taxonomy" id="28901"/>
    <lineage>
        <taxon>Bacteria</taxon>
        <taxon>Pseudomonadati</taxon>
        <taxon>Pseudomonadota</taxon>
        <taxon>Gammaproteobacteria</taxon>
        <taxon>Enterobacterales</taxon>
        <taxon>Enterobacteriaceae</taxon>
        <taxon>Salmonella</taxon>
    </lineage>
</organism>
<comment type="caution">
    <text evidence="2">The sequence shown here is derived from an EMBL/GenBank/DDBJ whole genome shotgun (WGS) entry which is preliminary data.</text>
</comment>
<proteinExistence type="predicted"/>
<evidence type="ECO:0000313" key="2">
    <source>
        <dbReference type="EMBL" id="EBN4403119.1"/>
    </source>
</evidence>
<sequence length="223" mass="25087">MKSYLVLRLSGPMQSWGQPTFEGTRPTGRFPTRSGLLGLLGACLGIQRDNISALQALSDSVRFAVRCDELVLDGIHTPMTGLVDYHTVQGARQDYRGLKSHETIQTWREYLCDAVFTVAVWLTPESTITLIALENAVMKPRYTPYLGRRSYPLTHPLYLGVCQSLNPHQALINYEPTGGDIYSEEPLAGHNLKFAVRDEPMITLPRQFTTRDWYVIRGGRDVS</sequence>
<reference evidence="2" key="1">
    <citation type="submission" date="2018-07" db="EMBL/GenBank/DDBJ databases">
        <authorList>
            <consortium name="PulseNet: The National Subtyping Network for Foodborne Disease Surveillance"/>
            <person name="Tarr C.L."/>
            <person name="Trees E."/>
            <person name="Katz L.S."/>
            <person name="Carleton-Romer H.A."/>
            <person name="Stroika S."/>
            <person name="Kucerova Z."/>
            <person name="Roache K.F."/>
            <person name="Sabol A.L."/>
            <person name="Besser J."/>
            <person name="Gerner-Smidt P."/>
        </authorList>
    </citation>
    <scope>NUCLEOTIDE SEQUENCE</scope>
    <source>
        <strain evidence="2">PNUSAS044948</strain>
        <strain evidence="3">PNUSAS111674</strain>
    </source>
</reference>
<gene>
    <name evidence="2" type="primary">cas5e</name>
    <name evidence="2" type="ORF">DSA09_24335</name>
    <name evidence="3" type="ORF">GFE59_20275</name>
</gene>
<dbReference type="Pfam" id="PF09704">
    <property type="entry name" value="Cas_Cas5d"/>
    <property type="match status" value="1"/>
</dbReference>
<dbReference type="EMBL" id="AAMOUS010000049">
    <property type="protein sequence ID" value="EDJ5915478.1"/>
    <property type="molecule type" value="Genomic_DNA"/>
</dbReference>
<evidence type="ECO:0000256" key="1">
    <source>
        <dbReference type="ARBA" id="ARBA00023118"/>
    </source>
</evidence>
<dbReference type="NCBIfam" id="TIGR02593">
    <property type="entry name" value="CRISPR_cas5"/>
    <property type="match status" value="1"/>
</dbReference>
<name>A0A5T8BEG1_SALER</name>